<dbReference type="InterPro" id="IPR039422">
    <property type="entry name" value="MarR/SlyA-like"/>
</dbReference>
<keyword evidence="3" id="KW-0805">Transcription regulation</keyword>
<dbReference type="PRINTS" id="PR00598">
    <property type="entry name" value="HTHMARR"/>
</dbReference>
<dbReference type="Proteomes" id="UP001499938">
    <property type="component" value="Unassembled WGS sequence"/>
</dbReference>
<evidence type="ECO:0000256" key="4">
    <source>
        <dbReference type="ARBA" id="ARBA00023125"/>
    </source>
</evidence>
<dbReference type="Pfam" id="PF22381">
    <property type="entry name" value="Staph_reg_Sar_Rot"/>
    <property type="match status" value="1"/>
</dbReference>
<evidence type="ECO:0000256" key="1">
    <source>
        <dbReference type="ARBA" id="ARBA00004496"/>
    </source>
</evidence>
<name>A0ABN2LV98_9MICO</name>
<proteinExistence type="predicted"/>
<keyword evidence="5" id="KW-0804">Transcription</keyword>
<dbReference type="PANTHER" id="PTHR33164:SF5">
    <property type="entry name" value="ORGANIC HYDROPEROXIDE RESISTANCE TRANSCRIPTIONAL REGULATOR"/>
    <property type="match status" value="1"/>
</dbReference>
<dbReference type="SMART" id="SM00347">
    <property type="entry name" value="HTH_MARR"/>
    <property type="match status" value="1"/>
</dbReference>
<feature type="domain" description="HTH marR-type" evidence="6">
    <location>
        <begin position="16"/>
        <end position="146"/>
    </location>
</feature>
<comment type="subcellular location">
    <subcellularLocation>
        <location evidence="1">Cytoplasm</location>
    </subcellularLocation>
</comment>
<keyword evidence="2" id="KW-0963">Cytoplasm</keyword>
<dbReference type="InterPro" id="IPR055166">
    <property type="entry name" value="Transc_reg_Sar_Rot_HTH"/>
</dbReference>
<accession>A0ABN2LV98</accession>
<organism evidence="7 8">
    <name type="scientific">Nostocoides veronense</name>
    <dbReference type="NCBI Taxonomy" id="330836"/>
    <lineage>
        <taxon>Bacteria</taxon>
        <taxon>Bacillati</taxon>
        <taxon>Actinomycetota</taxon>
        <taxon>Actinomycetes</taxon>
        <taxon>Micrococcales</taxon>
        <taxon>Intrasporangiaceae</taxon>
        <taxon>Nostocoides</taxon>
    </lineage>
</organism>
<dbReference type="PANTHER" id="PTHR33164">
    <property type="entry name" value="TRANSCRIPTIONAL REGULATOR, MARR FAMILY"/>
    <property type="match status" value="1"/>
</dbReference>
<sequence length="156" mass="16959">MQTKTEAPQPDLLALDQQVCFALAVAARNVIGLYRPLLEPMRLTHPQYLVMLALWEKSPSSLTELAGRLSLEPATLSPLVKRLEAVGYVTRARDAKDERALAVTLTAEGAALREYAPAVPAGIVARLGMPLSELEDLRDRLHVLIEASHQARGADG</sequence>
<keyword evidence="4" id="KW-0238">DNA-binding</keyword>
<evidence type="ECO:0000256" key="2">
    <source>
        <dbReference type="ARBA" id="ARBA00022490"/>
    </source>
</evidence>
<dbReference type="InterPro" id="IPR036388">
    <property type="entry name" value="WH-like_DNA-bd_sf"/>
</dbReference>
<dbReference type="InterPro" id="IPR000835">
    <property type="entry name" value="HTH_MarR-typ"/>
</dbReference>
<gene>
    <name evidence="7" type="ORF">GCM10009811_24850</name>
</gene>
<evidence type="ECO:0000313" key="7">
    <source>
        <dbReference type="EMBL" id="GAA1799979.1"/>
    </source>
</evidence>
<comment type="caution">
    <text evidence="7">The sequence shown here is derived from an EMBL/GenBank/DDBJ whole genome shotgun (WGS) entry which is preliminary data.</text>
</comment>
<dbReference type="EMBL" id="BAAAPO010000039">
    <property type="protein sequence ID" value="GAA1799979.1"/>
    <property type="molecule type" value="Genomic_DNA"/>
</dbReference>
<dbReference type="PROSITE" id="PS50995">
    <property type="entry name" value="HTH_MARR_2"/>
    <property type="match status" value="1"/>
</dbReference>
<evidence type="ECO:0000256" key="5">
    <source>
        <dbReference type="ARBA" id="ARBA00023163"/>
    </source>
</evidence>
<evidence type="ECO:0000259" key="6">
    <source>
        <dbReference type="PROSITE" id="PS50995"/>
    </source>
</evidence>
<reference evidence="7 8" key="1">
    <citation type="journal article" date="2019" name="Int. J. Syst. Evol. Microbiol.">
        <title>The Global Catalogue of Microorganisms (GCM) 10K type strain sequencing project: providing services to taxonomists for standard genome sequencing and annotation.</title>
        <authorList>
            <consortium name="The Broad Institute Genomics Platform"/>
            <consortium name="The Broad Institute Genome Sequencing Center for Infectious Disease"/>
            <person name="Wu L."/>
            <person name="Ma J."/>
        </authorList>
    </citation>
    <scope>NUCLEOTIDE SEQUENCE [LARGE SCALE GENOMIC DNA]</scope>
    <source>
        <strain evidence="7 8">JCM 15592</strain>
    </source>
</reference>
<dbReference type="SUPFAM" id="SSF46785">
    <property type="entry name" value="Winged helix' DNA-binding domain"/>
    <property type="match status" value="1"/>
</dbReference>
<protein>
    <submittedName>
        <fullName evidence="7">MarR family transcriptional regulator</fullName>
    </submittedName>
</protein>
<evidence type="ECO:0000313" key="8">
    <source>
        <dbReference type="Proteomes" id="UP001499938"/>
    </source>
</evidence>
<dbReference type="InterPro" id="IPR036390">
    <property type="entry name" value="WH_DNA-bd_sf"/>
</dbReference>
<dbReference type="Gene3D" id="1.10.10.10">
    <property type="entry name" value="Winged helix-like DNA-binding domain superfamily/Winged helix DNA-binding domain"/>
    <property type="match status" value="1"/>
</dbReference>
<keyword evidence="8" id="KW-1185">Reference proteome</keyword>
<evidence type="ECO:0000256" key="3">
    <source>
        <dbReference type="ARBA" id="ARBA00023015"/>
    </source>
</evidence>
<dbReference type="RefSeq" id="WP_344085792.1">
    <property type="nucleotide sequence ID" value="NZ_BAAAPO010000039.1"/>
</dbReference>